<sequence>MSNFEDESKKTDSAYSIFDVYVPLVCEPCNKSFEKKTDFKAHLRSHKYDDHTYESRKRPSLDRLKPYECILCRKRFTAKKNLLKHLRVIHKNASEAEKLKVKKTKCPKAKCMFACRKMRDLRNHVEKHHGIKILKDILQFTDEASFLKWKKEEEDNSVASFVSFRGRGILKNGTVKQVLLCHRTGQYCPKGTGRHRLKAHGSCKIGGACPAAMEVFQSPDGQINVNYYKTHLGHSQDVIHLQLSRDDRAKLSERIKQGFSLDAILEDIEESIDPESGKTKRIHLLSRKDLCNIMQSSNNKKHKSNLKTVIGESLLKNDVKNNSGTDDVSRNCDSSGEKETAERTTSDPPITSNKTDDNTEIEVSNTEGSEVVNKTSQVIIVPPNLTVPEVIVLQQAQTVARPLTKQLVPKTANKKTLPENTKKSAPKSEKSPLATKLQEKIDKLCSLVPKSEHLTPKQYETINRKLDSIISVFDSVSVKSKAKKGKKSSGRKVEVAEEQKNEGPVLECVVATQNVVKQIYETPVYAYMNRDVTDQ</sequence>
<dbReference type="SMART" id="SM00355">
    <property type="entry name" value="ZnF_C2H2"/>
    <property type="match status" value="3"/>
</dbReference>
<gene>
    <name evidence="8" type="ORF">PYX00_002941</name>
</gene>
<dbReference type="InterPro" id="IPR052797">
    <property type="entry name" value="RegFact_GeneExpr_CellDeath"/>
</dbReference>
<feature type="region of interest" description="Disordered" evidence="6">
    <location>
        <begin position="317"/>
        <end position="369"/>
    </location>
</feature>
<dbReference type="EMBL" id="JARGDH010000002">
    <property type="protein sequence ID" value="KAL0274922.1"/>
    <property type="molecule type" value="Genomic_DNA"/>
</dbReference>
<evidence type="ECO:0000259" key="7">
    <source>
        <dbReference type="PROSITE" id="PS50157"/>
    </source>
</evidence>
<evidence type="ECO:0000256" key="4">
    <source>
        <dbReference type="ARBA" id="ARBA00022833"/>
    </source>
</evidence>
<feature type="domain" description="C2H2-type" evidence="7">
    <location>
        <begin position="24"/>
        <end position="51"/>
    </location>
</feature>
<keyword evidence="3 5" id="KW-0863">Zinc-finger</keyword>
<dbReference type="AlphaFoldDB" id="A0AAW2HYJ1"/>
<evidence type="ECO:0000256" key="3">
    <source>
        <dbReference type="ARBA" id="ARBA00022771"/>
    </source>
</evidence>
<evidence type="ECO:0000256" key="2">
    <source>
        <dbReference type="ARBA" id="ARBA00022737"/>
    </source>
</evidence>
<dbReference type="InterPro" id="IPR036236">
    <property type="entry name" value="Znf_C2H2_sf"/>
</dbReference>
<evidence type="ECO:0000256" key="5">
    <source>
        <dbReference type="PROSITE-ProRule" id="PRU00042"/>
    </source>
</evidence>
<dbReference type="PANTHER" id="PTHR33936">
    <property type="entry name" value="PROTEIN CBG17840"/>
    <property type="match status" value="1"/>
</dbReference>
<dbReference type="InterPro" id="IPR013087">
    <property type="entry name" value="Znf_C2H2_type"/>
</dbReference>
<reference evidence="8" key="1">
    <citation type="journal article" date="2024" name="Gigascience">
        <title>Chromosome-level genome of the poultry shaft louse Menopon gallinae provides insight into the host-switching and adaptive evolution of parasitic lice.</title>
        <authorList>
            <person name="Xu Y."/>
            <person name="Ma L."/>
            <person name="Liu S."/>
            <person name="Liang Y."/>
            <person name="Liu Q."/>
            <person name="He Z."/>
            <person name="Tian L."/>
            <person name="Duan Y."/>
            <person name="Cai W."/>
            <person name="Li H."/>
            <person name="Song F."/>
        </authorList>
    </citation>
    <scope>NUCLEOTIDE SEQUENCE</scope>
    <source>
        <strain evidence="8">Cailab_2023a</strain>
    </source>
</reference>
<organism evidence="8">
    <name type="scientific">Menopon gallinae</name>
    <name type="common">poultry shaft louse</name>
    <dbReference type="NCBI Taxonomy" id="328185"/>
    <lineage>
        <taxon>Eukaryota</taxon>
        <taxon>Metazoa</taxon>
        <taxon>Ecdysozoa</taxon>
        <taxon>Arthropoda</taxon>
        <taxon>Hexapoda</taxon>
        <taxon>Insecta</taxon>
        <taxon>Pterygota</taxon>
        <taxon>Neoptera</taxon>
        <taxon>Paraneoptera</taxon>
        <taxon>Psocodea</taxon>
        <taxon>Troctomorpha</taxon>
        <taxon>Phthiraptera</taxon>
        <taxon>Amblycera</taxon>
        <taxon>Menoponidae</taxon>
        <taxon>Menopon</taxon>
    </lineage>
</organism>
<feature type="domain" description="C2H2-type" evidence="7">
    <location>
        <begin position="67"/>
        <end position="95"/>
    </location>
</feature>
<proteinExistence type="predicted"/>
<comment type="caution">
    <text evidence="8">The sequence shown here is derived from an EMBL/GenBank/DDBJ whole genome shotgun (WGS) entry which is preliminary data.</text>
</comment>
<evidence type="ECO:0000256" key="6">
    <source>
        <dbReference type="SAM" id="MobiDB-lite"/>
    </source>
</evidence>
<dbReference type="PROSITE" id="PS00028">
    <property type="entry name" value="ZINC_FINGER_C2H2_1"/>
    <property type="match status" value="3"/>
</dbReference>
<feature type="compositionally biased region" description="Basic and acidic residues" evidence="6">
    <location>
        <begin position="327"/>
        <end position="345"/>
    </location>
</feature>
<keyword evidence="2" id="KW-0677">Repeat</keyword>
<dbReference type="GO" id="GO:0008270">
    <property type="term" value="F:zinc ion binding"/>
    <property type="evidence" value="ECO:0007669"/>
    <property type="project" value="UniProtKB-KW"/>
</dbReference>
<protein>
    <recommendedName>
        <fullName evidence="7">C2H2-type domain-containing protein</fullName>
    </recommendedName>
</protein>
<name>A0AAW2HYJ1_9NEOP</name>
<accession>A0AAW2HYJ1</accession>
<feature type="region of interest" description="Disordered" evidence="6">
    <location>
        <begin position="407"/>
        <end position="434"/>
    </location>
</feature>
<dbReference type="SUPFAM" id="SSF57667">
    <property type="entry name" value="beta-beta-alpha zinc fingers"/>
    <property type="match status" value="1"/>
</dbReference>
<keyword evidence="4" id="KW-0862">Zinc</keyword>
<feature type="compositionally biased region" description="Basic and acidic residues" evidence="6">
    <location>
        <begin position="416"/>
        <end position="430"/>
    </location>
</feature>
<evidence type="ECO:0000313" key="8">
    <source>
        <dbReference type="EMBL" id="KAL0274922.1"/>
    </source>
</evidence>
<dbReference type="Gene3D" id="3.30.160.60">
    <property type="entry name" value="Classic Zinc Finger"/>
    <property type="match status" value="1"/>
</dbReference>
<dbReference type="Pfam" id="PF12874">
    <property type="entry name" value="zf-met"/>
    <property type="match status" value="1"/>
</dbReference>
<dbReference type="PANTHER" id="PTHR33936:SF24">
    <property type="entry name" value="C2H2-TYPE DOMAIN-CONTAINING PROTEIN"/>
    <property type="match status" value="1"/>
</dbReference>
<evidence type="ECO:0000256" key="1">
    <source>
        <dbReference type="ARBA" id="ARBA00022723"/>
    </source>
</evidence>
<dbReference type="PROSITE" id="PS50157">
    <property type="entry name" value="ZINC_FINGER_C2H2_2"/>
    <property type="match status" value="2"/>
</dbReference>
<dbReference type="FunFam" id="3.30.160.60:FF:000100">
    <property type="entry name" value="Zinc finger 45-like"/>
    <property type="match status" value="1"/>
</dbReference>
<keyword evidence="1" id="KW-0479">Metal-binding</keyword>